<dbReference type="PANTHER" id="PTHR21700">
    <property type="entry name" value="TRANSTHYRETIN-LIKE FAMILY PROTEIN-RELATED"/>
    <property type="match status" value="1"/>
</dbReference>
<evidence type="ECO:0000256" key="4">
    <source>
        <dbReference type="ARBA" id="ARBA00022729"/>
    </source>
</evidence>
<dbReference type="EMBL" id="CAJFDI010000006">
    <property type="protein sequence ID" value="CAD5233989.1"/>
    <property type="molecule type" value="Genomic_DNA"/>
</dbReference>
<evidence type="ECO:0000256" key="5">
    <source>
        <dbReference type="SAM" id="SignalP"/>
    </source>
</evidence>
<dbReference type="GO" id="GO:0009986">
    <property type="term" value="C:cell surface"/>
    <property type="evidence" value="ECO:0007669"/>
    <property type="project" value="InterPro"/>
</dbReference>
<proteinExistence type="inferred from homology"/>
<evidence type="ECO:0000313" key="6">
    <source>
        <dbReference type="EMBL" id="CAD5233989.1"/>
    </source>
</evidence>
<gene>
    <name evidence="6" type="ORF">BXYJ_LOCUS14080</name>
</gene>
<name>A0A1I7SLC7_BURXY</name>
<evidence type="ECO:0000256" key="2">
    <source>
        <dbReference type="ARBA" id="ARBA00010112"/>
    </source>
</evidence>
<feature type="chain" id="PRO_5036022226" evidence="5">
    <location>
        <begin position="22"/>
        <end position="148"/>
    </location>
</feature>
<dbReference type="GO" id="GO:0005576">
    <property type="term" value="C:extracellular region"/>
    <property type="evidence" value="ECO:0007669"/>
    <property type="project" value="UniProtKB-SubCell"/>
</dbReference>
<comment type="subcellular location">
    <subcellularLocation>
        <location evidence="1">Secreted</location>
    </subcellularLocation>
</comment>
<dbReference type="Proteomes" id="UP000582659">
    <property type="component" value="Unassembled WGS sequence"/>
</dbReference>
<dbReference type="AlphaFoldDB" id="A0A1I7SLC7"/>
<evidence type="ECO:0000256" key="1">
    <source>
        <dbReference type="ARBA" id="ARBA00004613"/>
    </source>
</evidence>
<evidence type="ECO:0000256" key="3">
    <source>
        <dbReference type="ARBA" id="ARBA00022525"/>
    </source>
</evidence>
<comment type="similarity">
    <text evidence="2">Belongs to the nematode transthyretin-like family.</text>
</comment>
<dbReference type="InterPro" id="IPR001534">
    <property type="entry name" value="Transthyretin-like"/>
</dbReference>
<dbReference type="SMR" id="A0A1I7SLC7"/>
<dbReference type="Proteomes" id="UP000659654">
    <property type="component" value="Unassembled WGS sequence"/>
</dbReference>
<reference evidence="7" key="2">
    <citation type="submission" date="2020-08" db="EMBL/GenBank/DDBJ databases">
        <authorList>
            <person name="Kikuchi T."/>
        </authorList>
    </citation>
    <scope>NUCLEOTIDE SEQUENCE</scope>
    <source>
        <strain evidence="6">Ka4C1</strain>
    </source>
</reference>
<dbReference type="Gene3D" id="2.60.40.3330">
    <property type="match status" value="1"/>
</dbReference>
<evidence type="ECO:0000313" key="8">
    <source>
        <dbReference type="Proteomes" id="UP000095284"/>
    </source>
</evidence>
<dbReference type="WBParaSite" id="BXY_1385900.1">
    <property type="protein sequence ID" value="BXY_1385900.1"/>
    <property type="gene ID" value="BXY_1385900"/>
</dbReference>
<organism evidence="8 10">
    <name type="scientific">Bursaphelenchus xylophilus</name>
    <name type="common">Pinewood nematode worm</name>
    <name type="synonym">Aphelenchoides xylophilus</name>
    <dbReference type="NCBI Taxonomy" id="6326"/>
    <lineage>
        <taxon>Eukaryota</taxon>
        <taxon>Metazoa</taxon>
        <taxon>Ecdysozoa</taxon>
        <taxon>Nematoda</taxon>
        <taxon>Chromadorea</taxon>
        <taxon>Rhabditida</taxon>
        <taxon>Tylenchina</taxon>
        <taxon>Tylenchomorpha</taxon>
        <taxon>Aphelenchoidea</taxon>
        <taxon>Aphelenchoididae</taxon>
        <taxon>Bursaphelenchus</taxon>
    </lineage>
</organism>
<evidence type="ECO:0000313" key="9">
    <source>
        <dbReference type="Proteomes" id="UP000659654"/>
    </source>
</evidence>
<keyword evidence="3" id="KW-0964">Secreted</keyword>
<protein>
    <submittedName>
        <fullName evidence="6">(pine wood nematode) hypothetical protein</fullName>
    </submittedName>
</protein>
<feature type="signal peptide" evidence="5">
    <location>
        <begin position="1"/>
        <end position="21"/>
    </location>
</feature>
<sequence>MIRNFPLLILISLQNVLLTESGAYIWSNGVVKCHNQSLNGIHVVKVELWDDDMFYDDLLDAKNVSVDGFFNVNAHHMDHLGYHPYIKIYHRCHKVSSDFSCQVHTRYLDYHEKFKTYHKHFDVIDLMNVENLQVNSSFCWNDRYKNQI</sequence>
<reference evidence="10" key="1">
    <citation type="submission" date="2016-11" db="UniProtKB">
        <authorList>
            <consortium name="WormBaseParasite"/>
        </authorList>
    </citation>
    <scope>IDENTIFICATION</scope>
</reference>
<keyword evidence="9" id="KW-1185">Reference proteome</keyword>
<dbReference type="InterPro" id="IPR038479">
    <property type="entry name" value="Transthyretin-like_sf"/>
</dbReference>
<dbReference type="Pfam" id="PF01060">
    <property type="entry name" value="TTR-52"/>
    <property type="match status" value="1"/>
</dbReference>
<keyword evidence="4 5" id="KW-0732">Signal</keyword>
<evidence type="ECO:0000313" key="7">
    <source>
        <dbReference type="EMBL" id="CAG9129493.1"/>
    </source>
</evidence>
<dbReference type="Proteomes" id="UP000095284">
    <property type="component" value="Unplaced"/>
</dbReference>
<accession>A0A1I7SLC7</accession>
<dbReference type="EMBL" id="CAJFCV020000006">
    <property type="protein sequence ID" value="CAG9129493.1"/>
    <property type="molecule type" value="Genomic_DNA"/>
</dbReference>
<evidence type="ECO:0000313" key="10">
    <source>
        <dbReference type="WBParaSite" id="BXY_1385900.1"/>
    </source>
</evidence>